<accession>A0A1J5RF57</accession>
<reference evidence="1" key="1">
    <citation type="submission" date="2016-10" db="EMBL/GenBank/DDBJ databases">
        <title>Sequence of Gallionella enrichment culture.</title>
        <authorList>
            <person name="Poehlein A."/>
            <person name="Muehling M."/>
            <person name="Daniel R."/>
        </authorList>
    </citation>
    <scope>NUCLEOTIDE SEQUENCE</scope>
</reference>
<protein>
    <submittedName>
        <fullName evidence="1">Outer membrane efflux protein</fullName>
    </submittedName>
</protein>
<dbReference type="PANTHER" id="PTHR30203">
    <property type="entry name" value="OUTER MEMBRANE CATION EFFLUX PROTEIN"/>
    <property type="match status" value="1"/>
</dbReference>
<dbReference type="GO" id="GO:0015562">
    <property type="term" value="F:efflux transmembrane transporter activity"/>
    <property type="evidence" value="ECO:0007669"/>
    <property type="project" value="InterPro"/>
</dbReference>
<evidence type="ECO:0000313" key="1">
    <source>
        <dbReference type="EMBL" id="OIQ94401.1"/>
    </source>
</evidence>
<comment type="caution">
    <text evidence="1">The sequence shown here is derived from an EMBL/GenBank/DDBJ whole genome shotgun (WGS) entry which is preliminary data.</text>
</comment>
<dbReference type="EMBL" id="MLJW01000187">
    <property type="protein sequence ID" value="OIQ94401.1"/>
    <property type="molecule type" value="Genomic_DNA"/>
</dbReference>
<dbReference type="PROSITE" id="PS51257">
    <property type="entry name" value="PROKAR_LIPOPROTEIN"/>
    <property type="match status" value="1"/>
</dbReference>
<dbReference type="SUPFAM" id="SSF56954">
    <property type="entry name" value="Outer membrane efflux proteins (OEP)"/>
    <property type="match status" value="1"/>
</dbReference>
<organism evidence="1">
    <name type="scientific">mine drainage metagenome</name>
    <dbReference type="NCBI Taxonomy" id="410659"/>
    <lineage>
        <taxon>unclassified sequences</taxon>
        <taxon>metagenomes</taxon>
        <taxon>ecological metagenomes</taxon>
    </lineage>
</organism>
<dbReference type="Gene3D" id="1.20.1600.10">
    <property type="entry name" value="Outer membrane efflux proteins (OEP)"/>
    <property type="match status" value="1"/>
</dbReference>
<sequence>MAKNFQMKLQTLFSFVLGMGMGMAGCASYHPLPLDDKVTLEASASHLTVDAKSLPFHVLSTHKFDPSDGWDMTEVAMLAVANNPNLKLARDDAKIGHAQAFAAGLLPDPQVNLSRDIPVQSAPGVFKAFGAGVGYDLGSLVTHAASSSAGRFESQKTDLNLLWQEWQVVAQARLLFSRAVAQENLLLWLADNQNLLASRYANAKSALNDGNLTSDALNSTLSAWQDISRQANELERQQLQTRNDLDALLGLAPGMDLKLVDDEALGIPDEHEVDQALTELTERRPDLLALKAGYAAEDARYRQAILAQFPPFNLAINRTRDNTGVNMQGFALSFALPILNGNRGNIRIEEATRQRLRDEYQIRLNSAYAEVKRLVVDSGLLASQLQMSEAGLLTFDETATNAAQALAQGDLDGSGYAIFQSSRIAKHVEVTNLRQALLENRIALLTLLGGNFDTRSGIEERHP</sequence>
<dbReference type="InterPro" id="IPR003423">
    <property type="entry name" value="OMP_efflux"/>
</dbReference>
<proteinExistence type="predicted"/>
<dbReference type="Pfam" id="PF02321">
    <property type="entry name" value="OEP"/>
    <property type="match status" value="1"/>
</dbReference>
<dbReference type="InterPro" id="IPR010131">
    <property type="entry name" value="MdtP/NodT-like"/>
</dbReference>
<gene>
    <name evidence="1" type="ORF">GALL_236480</name>
</gene>
<dbReference type="AlphaFoldDB" id="A0A1J5RF57"/>
<name>A0A1J5RF57_9ZZZZ</name>